<dbReference type="AlphaFoldDB" id="A0A933P0L9"/>
<dbReference type="PANTHER" id="PTHR43705">
    <property type="entry name" value="HYDROXYACYLGLUTATHIONE HYDROLASE"/>
    <property type="match status" value="1"/>
</dbReference>
<feature type="domain" description="Metallo-beta-lactamase" evidence="8">
    <location>
        <begin position="13"/>
        <end position="171"/>
    </location>
</feature>
<dbReference type="Proteomes" id="UP000782610">
    <property type="component" value="Unassembled WGS sequence"/>
</dbReference>
<comment type="subunit">
    <text evidence="7">Monomer.</text>
</comment>
<evidence type="ECO:0000256" key="6">
    <source>
        <dbReference type="ARBA" id="ARBA00022833"/>
    </source>
</evidence>
<comment type="catalytic activity">
    <reaction evidence="1 7">
        <text>an S-(2-hydroxyacyl)glutathione + H2O = a 2-hydroxy carboxylate + glutathione + H(+)</text>
        <dbReference type="Rhea" id="RHEA:21864"/>
        <dbReference type="ChEBI" id="CHEBI:15377"/>
        <dbReference type="ChEBI" id="CHEBI:15378"/>
        <dbReference type="ChEBI" id="CHEBI:57925"/>
        <dbReference type="ChEBI" id="CHEBI:58896"/>
        <dbReference type="ChEBI" id="CHEBI:71261"/>
        <dbReference type="EC" id="3.1.2.6"/>
    </reaction>
</comment>
<feature type="binding site" evidence="7">
    <location>
        <position position="171"/>
    </location>
    <ligand>
        <name>Zn(2+)</name>
        <dbReference type="ChEBI" id="CHEBI:29105"/>
        <label>2</label>
    </ligand>
</feature>
<evidence type="ECO:0000256" key="1">
    <source>
        <dbReference type="ARBA" id="ARBA00001623"/>
    </source>
</evidence>
<evidence type="ECO:0000256" key="7">
    <source>
        <dbReference type="HAMAP-Rule" id="MF_01374"/>
    </source>
</evidence>
<gene>
    <name evidence="7 9" type="primary">gloB</name>
    <name evidence="9" type="ORF">HY834_18675</name>
</gene>
<dbReference type="InterPro" id="IPR001279">
    <property type="entry name" value="Metallo-B-lactamas"/>
</dbReference>
<organism evidence="9 10">
    <name type="scientific">Devosia nanyangense</name>
    <dbReference type="NCBI Taxonomy" id="1228055"/>
    <lineage>
        <taxon>Bacteria</taxon>
        <taxon>Pseudomonadati</taxon>
        <taxon>Pseudomonadota</taxon>
        <taxon>Alphaproteobacteria</taxon>
        <taxon>Hyphomicrobiales</taxon>
        <taxon>Devosiaceae</taxon>
        <taxon>Devosia</taxon>
    </lineage>
</organism>
<dbReference type="Gene3D" id="3.60.15.10">
    <property type="entry name" value="Ribonuclease Z/Hydroxyacylglutathione hydrolase-like"/>
    <property type="match status" value="1"/>
</dbReference>
<dbReference type="InterPro" id="IPR035680">
    <property type="entry name" value="Clx_II_MBL"/>
</dbReference>
<evidence type="ECO:0000256" key="5">
    <source>
        <dbReference type="ARBA" id="ARBA00022801"/>
    </source>
</evidence>
<dbReference type="EMBL" id="JACRAF010000061">
    <property type="protein sequence ID" value="MBI4923767.1"/>
    <property type="molecule type" value="Genomic_DNA"/>
</dbReference>
<evidence type="ECO:0000256" key="4">
    <source>
        <dbReference type="ARBA" id="ARBA00022723"/>
    </source>
</evidence>
<dbReference type="PIRSF" id="PIRSF005457">
    <property type="entry name" value="Glx"/>
    <property type="match status" value="1"/>
</dbReference>
<comment type="similarity">
    <text evidence="3 7">Belongs to the metallo-beta-lactamase superfamily. Glyoxalase II family.</text>
</comment>
<dbReference type="PANTHER" id="PTHR43705:SF1">
    <property type="entry name" value="HYDROXYACYLGLUTATHIONE HYDROLASE GLOB"/>
    <property type="match status" value="1"/>
</dbReference>
<dbReference type="CDD" id="cd07723">
    <property type="entry name" value="hydroxyacylglutathione_hydrolase_MBL-fold"/>
    <property type="match status" value="1"/>
</dbReference>
<comment type="function">
    <text evidence="7">Thiolesterase that catalyzes the hydrolysis of S-D-lactoyl-glutathione to form glutathione and D-lactic acid.</text>
</comment>
<evidence type="ECO:0000313" key="10">
    <source>
        <dbReference type="Proteomes" id="UP000782610"/>
    </source>
</evidence>
<dbReference type="GO" id="GO:0004416">
    <property type="term" value="F:hydroxyacylglutathione hydrolase activity"/>
    <property type="evidence" value="ECO:0007669"/>
    <property type="project" value="UniProtKB-UniRule"/>
</dbReference>
<protein>
    <recommendedName>
        <fullName evidence="7">Hydroxyacylglutathione hydrolase</fullName>
        <ecNumber evidence="7">3.1.2.6</ecNumber>
    </recommendedName>
    <alternativeName>
        <fullName evidence="7">Glyoxalase II</fullName>
        <shortName evidence="7">Glx II</shortName>
    </alternativeName>
</protein>
<feature type="binding site" evidence="7">
    <location>
        <position position="61"/>
    </location>
    <ligand>
        <name>Zn(2+)</name>
        <dbReference type="ChEBI" id="CHEBI:29105"/>
        <label>2</label>
    </ligand>
</feature>
<accession>A0A933P0L9</accession>
<dbReference type="InterPro" id="IPR032282">
    <property type="entry name" value="HAGH_C"/>
</dbReference>
<feature type="binding site" evidence="7">
    <location>
        <position position="56"/>
    </location>
    <ligand>
        <name>Zn(2+)</name>
        <dbReference type="ChEBI" id="CHEBI:29105"/>
        <label>1</label>
    </ligand>
</feature>
<evidence type="ECO:0000256" key="3">
    <source>
        <dbReference type="ARBA" id="ARBA00006759"/>
    </source>
</evidence>
<dbReference type="SUPFAM" id="SSF56281">
    <property type="entry name" value="Metallo-hydrolase/oxidoreductase"/>
    <property type="match status" value="1"/>
</dbReference>
<dbReference type="HAMAP" id="MF_01374">
    <property type="entry name" value="Glyoxalase_2"/>
    <property type="match status" value="1"/>
</dbReference>
<sequence>MAVLVELFLCRTDNYGYLVHDVESRKTAAIDAPDAGAIKAALNHRGWTLTDIFITHHHRDHVEGLPVLKSDFDVTVTGPRLDAEKILGLDVTVAPGDMVTLGSTAFFVIGTPGHTLGQIAYYNAADGHVFTADALFSLGCGRMFEGKPGPMWEGLKALRALPASTLVYCGHEYTEENARFALSVDPKNAALNIRAAEVTRMRAAGQFTIPVSMGMEKATNPFLRADQPALAAAMGLDPDIDPSVVFAALRKAKDGFG</sequence>
<feature type="binding site" evidence="7">
    <location>
        <position position="133"/>
    </location>
    <ligand>
        <name>Zn(2+)</name>
        <dbReference type="ChEBI" id="CHEBI:29105"/>
        <label>2</label>
    </ligand>
</feature>
<dbReference type="GO" id="GO:0046872">
    <property type="term" value="F:metal ion binding"/>
    <property type="evidence" value="ECO:0007669"/>
    <property type="project" value="UniProtKB-KW"/>
</dbReference>
<dbReference type="Pfam" id="PF16123">
    <property type="entry name" value="HAGH_C"/>
    <property type="match status" value="1"/>
</dbReference>
<dbReference type="Pfam" id="PF00753">
    <property type="entry name" value="Lactamase_B"/>
    <property type="match status" value="1"/>
</dbReference>
<reference evidence="9" key="1">
    <citation type="submission" date="2020-07" db="EMBL/GenBank/DDBJ databases">
        <title>Huge and variable diversity of episymbiotic CPR bacteria and DPANN archaea in groundwater ecosystems.</title>
        <authorList>
            <person name="He C.Y."/>
            <person name="Keren R."/>
            <person name="Whittaker M."/>
            <person name="Farag I.F."/>
            <person name="Doudna J."/>
            <person name="Cate J.H.D."/>
            <person name="Banfield J.F."/>
        </authorList>
    </citation>
    <scope>NUCLEOTIDE SEQUENCE</scope>
    <source>
        <strain evidence="9">NC_groundwater_1586_Pr3_B-0.1um_66_15</strain>
    </source>
</reference>
<dbReference type="NCBIfam" id="TIGR03413">
    <property type="entry name" value="GSH_gloB"/>
    <property type="match status" value="1"/>
</dbReference>
<dbReference type="InterPro" id="IPR036866">
    <property type="entry name" value="RibonucZ/Hydroxyglut_hydro"/>
</dbReference>
<dbReference type="InterPro" id="IPR050110">
    <property type="entry name" value="Glyoxalase_II_hydrolase"/>
</dbReference>
<dbReference type="GO" id="GO:0019243">
    <property type="term" value="P:methylglyoxal catabolic process to D-lactate via S-lactoyl-glutathione"/>
    <property type="evidence" value="ECO:0007669"/>
    <property type="project" value="UniProtKB-UniRule"/>
</dbReference>
<dbReference type="EC" id="3.1.2.6" evidence="7"/>
<evidence type="ECO:0000256" key="2">
    <source>
        <dbReference type="ARBA" id="ARBA00004963"/>
    </source>
</evidence>
<keyword evidence="4 7" id="KW-0479">Metal-binding</keyword>
<keyword evidence="5 7" id="KW-0378">Hydrolase</keyword>
<proteinExistence type="inferred from homology"/>
<name>A0A933P0L9_9HYPH</name>
<evidence type="ECO:0000259" key="8">
    <source>
        <dbReference type="SMART" id="SM00849"/>
    </source>
</evidence>
<evidence type="ECO:0000313" key="9">
    <source>
        <dbReference type="EMBL" id="MBI4923767.1"/>
    </source>
</evidence>
<feature type="binding site" evidence="7">
    <location>
        <position position="114"/>
    </location>
    <ligand>
        <name>Zn(2+)</name>
        <dbReference type="ChEBI" id="CHEBI:29105"/>
        <label>1</label>
    </ligand>
</feature>
<feature type="binding site" evidence="7">
    <location>
        <position position="58"/>
    </location>
    <ligand>
        <name>Zn(2+)</name>
        <dbReference type="ChEBI" id="CHEBI:29105"/>
        <label>1</label>
    </ligand>
</feature>
<dbReference type="InterPro" id="IPR017782">
    <property type="entry name" value="Hydroxyacylglutathione_Hdrlase"/>
</dbReference>
<comment type="pathway">
    <text evidence="2 7">Secondary metabolite metabolism; methylglyoxal degradation; (R)-lactate from methylglyoxal: step 2/2.</text>
</comment>
<feature type="binding site" evidence="7">
    <location>
        <position position="60"/>
    </location>
    <ligand>
        <name>Zn(2+)</name>
        <dbReference type="ChEBI" id="CHEBI:29105"/>
        <label>2</label>
    </ligand>
</feature>
<comment type="cofactor">
    <cofactor evidence="7">
        <name>Zn(2+)</name>
        <dbReference type="ChEBI" id="CHEBI:29105"/>
    </cofactor>
    <text evidence="7">Binds 2 Zn(2+) ions per subunit.</text>
</comment>
<dbReference type="SMART" id="SM00849">
    <property type="entry name" value="Lactamase_B"/>
    <property type="match status" value="1"/>
</dbReference>
<keyword evidence="6 7" id="KW-0862">Zinc</keyword>
<comment type="caution">
    <text evidence="9">The sequence shown here is derived from an EMBL/GenBank/DDBJ whole genome shotgun (WGS) entry which is preliminary data.</text>
</comment>
<feature type="binding site" evidence="7">
    <location>
        <position position="133"/>
    </location>
    <ligand>
        <name>Zn(2+)</name>
        <dbReference type="ChEBI" id="CHEBI:29105"/>
        <label>1</label>
    </ligand>
</feature>